<dbReference type="OrthoDB" id="408912at2759"/>
<dbReference type="EMBL" id="JOJR01000091">
    <property type="protein sequence ID" value="RCN45842.1"/>
    <property type="molecule type" value="Genomic_DNA"/>
</dbReference>
<proteinExistence type="predicted"/>
<evidence type="ECO:0000313" key="3">
    <source>
        <dbReference type="Proteomes" id="UP000252519"/>
    </source>
</evidence>
<dbReference type="GO" id="GO:0047756">
    <property type="term" value="F:chondroitin 4-sulfotransferase activity"/>
    <property type="evidence" value="ECO:0007669"/>
    <property type="project" value="InterPro"/>
</dbReference>
<dbReference type="InterPro" id="IPR007669">
    <property type="entry name" value="Chst-1-like"/>
</dbReference>
<accession>A0A368GN99</accession>
<organism evidence="2 3">
    <name type="scientific">Ancylostoma caninum</name>
    <name type="common">Dog hookworm</name>
    <dbReference type="NCBI Taxonomy" id="29170"/>
    <lineage>
        <taxon>Eukaryota</taxon>
        <taxon>Metazoa</taxon>
        <taxon>Ecdysozoa</taxon>
        <taxon>Nematoda</taxon>
        <taxon>Chromadorea</taxon>
        <taxon>Rhabditida</taxon>
        <taxon>Rhabditina</taxon>
        <taxon>Rhabditomorpha</taxon>
        <taxon>Strongyloidea</taxon>
        <taxon>Ancylostomatidae</taxon>
        <taxon>Ancylostomatinae</taxon>
        <taxon>Ancylostoma</taxon>
    </lineage>
</organism>
<dbReference type="GO" id="GO:0016020">
    <property type="term" value="C:membrane"/>
    <property type="evidence" value="ECO:0007669"/>
    <property type="project" value="InterPro"/>
</dbReference>
<dbReference type="InterPro" id="IPR005331">
    <property type="entry name" value="Sulfotransferase"/>
</dbReference>
<gene>
    <name evidence="2" type="ORF">ANCCAN_08139</name>
</gene>
<dbReference type="GO" id="GO:1902884">
    <property type="term" value="P:positive regulation of response to oxidative stress"/>
    <property type="evidence" value="ECO:0007669"/>
    <property type="project" value="InterPro"/>
</dbReference>
<evidence type="ECO:0008006" key="4">
    <source>
        <dbReference type="Google" id="ProtNLM"/>
    </source>
</evidence>
<feature type="region of interest" description="Disordered" evidence="1">
    <location>
        <begin position="1"/>
        <end position="21"/>
    </location>
</feature>
<dbReference type="Pfam" id="PF03567">
    <property type="entry name" value="Sulfotransfer_2"/>
    <property type="match status" value="1"/>
</dbReference>
<evidence type="ECO:0000313" key="2">
    <source>
        <dbReference type="EMBL" id="RCN45842.1"/>
    </source>
</evidence>
<name>A0A368GN99_ANCCA</name>
<dbReference type="STRING" id="29170.A0A368GN99"/>
<dbReference type="Proteomes" id="UP000252519">
    <property type="component" value="Unassembled WGS sequence"/>
</dbReference>
<keyword evidence="3" id="KW-1185">Reference proteome</keyword>
<reference evidence="2 3" key="1">
    <citation type="submission" date="2014-10" db="EMBL/GenBank/DDBJ databases">
        <title>Draft genome of the hookworm Ancylostoma caninum.</title>
        <authorList>
            <person name="Mitreva M."/>
        </authorList>
    </citation>
    <scope>NUCLEOTIDE SEQUENCE [LARGE SCALE GENOMIC DNA]</scope>
    <source>
        <strain evidence="2 3">Baltimore</strain>
    </source>
</reference>
<sequence length="279" mass="33002">LEYSSSIERNYPEHSSSKTNDVQKTTQLREWISFCRFCEGLNEYNSLNVVNSHFHVTLPNWSMIAIVRDPVDRFVSGFVDKCLRHFCRISGSKFGRSSHFVAMDAERSATISQKSEQFFQNLTCFMEKEYNRMMKLAAEFRKSGNFDDDHFFPQSWRCEFSSRLHDYYILKFDTFDPSGFIDDLCIILRQSNVSEPTIDFISKFSKYFNHNLWNAKRFPSETSVTSGRTTHSTKDLKERRETKEKILSSRYLTDLLIKMYYYDFVLFGFPIPEVEVKNQ</sequence>
<feature type="non-terminal residue" evidence="2">
    <location>
        <position position="1"/>
    </location>
</feature>
<dbReference type="AlphaFoldDB" id="A0A368GN99"/>
<dbReference type="GO" id="GO:0050650">
    <property type="term" value="P:chondroitin sulfate proteoglycan biosynthetic process"/>
    <property type="evidence" value="ECO:0007669"/>
    <property type="project" value="InterPro"/>
</dbReference>
<comment type="caution">
    <text evidence="2">The sequence shown here is derived from an EMBL/GenBank/DDBJ whole genome shotgun (WGS) entry which is preliminary data.</text>
</comment>
<protein>
    <recommendedName>
        <fullName evidence="4">Sulfotransferase domain-containing protein</fullName>
    </recommendedName>
</protein>
<dbReference type="PANTHER" id="PTHR22900">
    <property type="entry name" value="PROTEIN CBG14245-RELATED"/>
    <property type="match status" value="1"/>
</dbReference>
<evidence type="ECO:0000256" key="1">
    <source>
        <dbReference type="SAM" id="MobiDB-lite"/>
    </source>
</evidence>